<evidence type="ECO:0000313" key="2">
    <source>
        <dbReference type="Proteomes" id="UP000184386"/>
    </source>
</evidence>
<evidence type="ECO:0000313" key="1">
    <source>
        <dbReference type="EMBL" id="SHJ60584.1"/>
    </source>
</evidence>
<dbReference type="RefSeq" id="WP_073272612.1">
    <property type="nucleotide sequence ID" value="NZ_FRAC01000006.1"/>
</dbReference>
<accession>A0A1M6KP02</accession>
<dbReference type="STRING" id="1121322.SAMN02745136_00522"/>
<keyword evidence="2" id="KW-1185">Reference proteome</keyword>
<reference evidence="1 2" key="1">
    <citation type="submission" date="2016-11" db="EMBL/GenBank/DDBJ databases">
        <authorList>
            <person name="Jaros S."/>
            <person name="Januszkiewicz K."/>
            <person name="Wedrychowicz H."/>
        </authorList>
    </citation>
    <scope>NUCLEOTIDE SEQUENCE [LARGE SCALE GENOMIC DNA]</scope>
    <source>
        <strain evidence="1 2">DSM 15929</strain>
    </source>
</reference>
<organism evidence="1 2">
    <name type="scientific">Anaerocolumna jejuensis DSM 15929</name>
    <dbReference type="NCBI Taxonomy" id="1121322"/>
    <lineage>
        <taxon>Bacteria</taxon>
        <taxon>Bacillati</taxon>
        <taxon>Bacillota</taxon>
        <taxon>Clostridia</taxon>
        <taxon>Lachnospirales</taxon>
        <taxon>Lachnospiraceae</taxon>
        <taxon>Anaerocolumna</taxon>
    </lineage>
</organism>
<name>A0A1M6KP02_9FIRM</name>
<dbReference type="EMBL" id="FRAC01000006">
    <property type="protein sequence ID" value="SHJ60584.1"/>
    <property type="molecule type" value="Genomic_DNA"/>
</dbReference>
<protein>
    <submittedName>
        <fullName evidence="1">Uncharacterized protein</fullName>
    </submittedName>
</protein>
<dbReference type="Proteomes" id="UP000184386">
    <property type="component" value="Unassembled WGS sequence"/>
</dbReference>
<gene>
    <name evidence="1" type="ORF">SAMN02745136_00522</name>
</gene>
<sequence length="69" mass="8132">MPQVTKYTSKVLASFEPLMHKELQAIKDKENVEVTESIRLACEPYIAEHLTLEERAEIKKKYLEELKNR</sequence>
<proteinExistence type="predicted"/>
<dbReference type="AlphaFoldDB" id="A0A1M6KP02"/>